<keyword evidence="15" id="KW-1185">Reference proteome</keyword>
<feature type="repeat" description="Hemopexin" evidence="12">
    <location>
        <begin position="303"/>
        <end position="348"/>
    </location>
</feature>
<dbReference type="GO" id="GO:0008270">
    <property type="term" value="F:zinc ion binding"/>
    <property type="evidence" value="ECO:0007669"/>
    <property type="project" value="InterPro"/>
</dbReference>
<evidence type="ECO:0000256" key="10">
    <source>
        <dbReference type="PIRSR" id="PIRSR621190-2"/>
    </source>
</evidence>
<dbReference type="Pfam" id="PF00413">
    <property type="entry name" value="Peptidase_M10"/>
    <property type="match status" value="1"/>
</dbReference>
<feature type="modified residue" description="Phosphotyrosine; by PKDCC" evidence="11">
    <location>
        <position position="337"/>
    </location>
</feature>
<dbReference type="GO" id="GO:0031012">
    <property type="term" value="C:extracellular matrix"/>
    <property type="evidence" value="ECO:0007669"/>
    <property type="project" value="InterPro"/>
</dbReference>
<keyword evidence="6 9" id="KW-0862">Zinc</keyword>
<comment type="cofactor">
    <cofactor evidence="10">
        <name>Ca(2+)</name>
        <dbReference type="ChEBI" id="CHEBI:29108"/>
    </cofactor>
    <text evidence="10">Can bind about 5 Ca(2+) ions per subunit.</text>
</comment>
<dbReference type="STRING" id="307972.A0A2G8KJK9"/>
<dbReference type="InterPro" id="IPR021190">
    <property type="entry name" value="Pept_M10A"/>
</dbReference>
<comment type="similarity">
    <text evidence="1">Belongs to the peptidase M10A family.</text>
</comment>
<comment type="caution">
    <text evidence="14">The sequence shown here is derived from an EMBL/GenBank/DDBJ whole genome shotgun (WGS) entry which is preliminary data.</text>
</comment>
<dbReference type="PANTHER" id="PTHR10201:SF291">
    <property type="entry name" value="MATRIX METALLOPROTEINASE 1, ISOFORM C-RELATED"/>
    <property type="match status" value="1"/>
</dbReference>
<evidence type="ECO:0000313" key="15">
    <source>
        <dbReference type="Proteomes" id="UP000230750"/>
    </source>
</evidence>
<sequence>EWLRYFGYLENQNNGDSVTLQQYQNALAQMQKNYNIPVTRDIDLLTELEMLLPRCGVPDTVRESEDGEREEEETGIKKRYVVTSNRWNKASVSYRLSTFSNDMPVATQRALVQEAFRVWDAVIPLTFYESNGPVADINIGFFYGDHNDGRPFVENVIAHAFTPYYSDRSDSLSGDIHLNDANKFSADANGDGLDLLAVLVHEIGHSLGMDHSFQIDAVMYEKYGTLTRLTADDIAGVQSIYGANPVSIPTLRPIQNPISTSYDAVYYKDNAVHLIKDDTLFRQLPAGGSSQEYALQYVLPTVPGTIDSVTVLGSDYILIQGHQIWRFDSQWIVRESYPKSLFEMGLPDSVDYVFAMPSEDALYFFKETNYYKLEAGHEFVGGAQPIVTKFGSAAIDADAAFAYDNGKFTSYMDVLFLEPRGNGGRWVG</sequence>
<feature type="binding site" evidence="10">
    <location>
        <position position="136"/>
    </location>
    <ligand>
        <name>Ca(2+)</name>
        <dbReference type="ChEBI" id="CHEBI:29108"/>
        <label>2</label>
    </ligand>
</feature>
<dbReference type="Proteomes" id="UP000230750">
    <property type="component" value="Unassembled WGS sequence"/>
</dbReference>
<evidence type="ECO:0000256" key="7">
    <source>
        <dbReference type="ARBA" id="ARBA00023049"/>
    </source>
</evidence>
<dbReference type="InterPro" id="IPR018487">
    <property type="entry name" value="Hemopexin-like_repeat"/>
</dbReference>
<dbReference type="InterPro" id="IPR001818">
    <property type="entry name" value="Pept_M10_metallopeptidase"/>
</dbReference>
<feature type="binding site" evidence="10">
    <location>
        <position position="263"/>
    </location>
    <ligand>
        <name>Ca(2+)</name>
        <dbReference type="ChEBI" id="CHEBI:29108"/>
        <label>4</label>
    </ligand>
</feature>
<keyword evidence="5" id="KW-0378">Hydrolase</keyword>
<dbReference type="GO" id="GO:0004222">
    <property type="term" value="F:metalloendopeptidase activity"/>
    <property type="evidence" value="ECO:0007669"/>
    <property type="project" value="InterPro"/>
</dbReference>
<feature type="binding site" evidence="10">
    <location>
        <position position="219"/>
    </location>
    <ligand>
        <name>Zn(2+)</name>
        <dbReference type="ChEBI" id="CHEBI:29105"/>
        <label>2</label>
        <note>catalytic</note>
    </ligand>
</feature>
<keyword evidence="2" id="KW-0645">Protease</keyword>
<feature type="binding site" evidence="10">
    <location>
        <position position="148"/>
    </location>
    <ligand>
        <name>Zn(2+)</name>
        <dbReference type="ChEBI" id="CHEBI:29105"/>
        <label>1</label>
    </ligand>
</feature>
<dbReference type="SMART" id="SM00235">
    <property type="entry name" value="ZnMc"/>
    <property type="match status" value="1"/>
</dbReference>
<protein>
    <submittedName>
        <fullName evidence="14">Putative macrophage metalloelastase isoform X2</fullName>
    </submittedName>
</protein>
<dbReference type="GO" id="GO:0030198">
    <property type="term" value="P:extracellular matrix organization"/>
    <property type="evidence" value="ECO:0007669"/>
    <property type="project" value="TreeGrafter"/>
</dbReference>
<keyword evidence="3 9" id="KW-0479">Metal-binding</keyword>
<evidence type="ECO:0000256" key="4">
    <source>
        <dbReference type="ARBA" id="ARBA00022729"/>
    </source>
</evidence>
<evidence type="ECO:0000256" key="6">
    <source>
        <dbReference type="ARBA" id="ARBA00022833"/>
    </source>
</evidence>
<feature type="binding site" evidence="10">
    <location>
        <position position="175"/>
    </location>
    <ligand>
        <name>Ca(2+)</name>
        <dbReference type="ChEBI" id="CHEBI:29108"/>
        <label>2</label>
    </ligand>
</feature>
<feature type="binding site" evidence="10">
    <location>
        <position position="180"/>
    </location>
    <ligand>
        <name>Ca(2+)</name>
        <dbReference type="ChEBI" id="CHEBI:29108"/>
        <label>1</label>
    </ligand>
</feature>
<evidence type="ECO:0000256" key="9">
    <source>
        <dbReference type="PIRSR" id="PIRSR001191-2"/>
    </source>
</evidence>
<feature type="binding site" evidence="10">
    <location>
        <position position="398"/>
    </location>
    <ligand>
        <name>Ca(2+)</name>
        <dbReference type="ChEBI" id="CHEBI:29108"/>
        <label>4</label>
    </ligand>
</feature>
<dbReference type="OrthoDB" id="7550572at2759"/>
<organism evidence="14 15">
    <name type="scientific">Stichopus japonicus</name>
    <name type="common">Sea cucumber</name>
    <dbReference type="NCBI Taxonomy" id="307972"/>
    <lineage>
        <taxon>Eukaryota</taxon>
        <taxon>Metazoa</taxon>
        <taxon>Echinodermata</taxon>
        <taxon>Eleutherozoa</taxon>
        <taxon>Echinozoa</taxon>
        <taxon>Holothuroidea</taxon>
        <taxon>Aspidochirotacea</taxon>
        <taxon>Aspidochirotida</taxon>
        <taxon>Stichopodidae</taxon>
        <taxon>Apostichopus</taxon>
    </lineage>
</organism>
<feature type="binding site" description="in inhibited form" evidence="10">
    <location>
        <position position="55"/>
    </location>
    <ligand>
        <name>Zn(2+)</name>
        <dbReference type="ChEBI" id="CHEBI:29105"/>
        <label>2</label>
        <note>catalytic</note>
    </ligand>
</feature>
<dbReference type="Gene3D" id="3.40.390.10">
    <property type="entry name" value="Collagenase (Catalytic Domain)"/>
    <property type="match status" value="1"/>
</dbReference>
<evidence type="ECO:0000256" key="3">
    <source>
        <dbReference type="ARBA" id="ARBA00022723"/>
    </source>
</evidence>
<dbReference type="EMBL" id="MRZV01000538">
    <property type="protein sequence ID" value="PIK48148.1"/>
    <property type="molecule type" value="Genomic_DNA"/>
</dbReference>
<feature type="binding site" evidence="10">
    <location>
        <position position="177"/>
    </location>
    <ligand>
        <name>Zn(2+)</name>
        <dbReference type="ChEBI" id="CHEBI:29105"/>
        <label>1</label>
    </ligand>
</feature>
<evidence type="ECO:0000256" key="12">
    <source>
        <dbReference type="PROSITE-ProRule" id="PRU01011"/>
    </source>
</evidence>
<dbReference type="InterPro" id="IPR036375">
    <property type="entry name" value="Hemopexin-like_dom_sf"/>
</dbReference>
<feature type="binding site" evidence="9">
    <location>
        <position position="211"/>
    </location>
    <ligand>
        <name>Zn(2+)</name>
        <dbReference type="ChEBI" id="CHEBI:29105"/>
        <label>2</label>
        <note>catalytic</note>
    </ligand>
</feature>
<proteinExistence type="inferred from homology"/>
<accession>A0A2G8KJK9</accession>
<gene>
    <name evidence="14" type="ORF">BSL78_14976</name>
</gene>
<evidence type="ECO:0000259" key="13">
    <source>
        <dbReference type="SMART" id="SM00235"/>
    </source>
</evidence>
<comment type="cofactor">
    <cofactor evidence="10">
        <name>Zn(2+)</name>
        <dbReference type="ChEBI" id="CHEBI:29105"/>
    </cofactor>
    <text evidence="10">Binds 2 Zn(2+) ions per subunit.</text>
</comment>
<feature type="binding site" evidence="9">
    <location>
        <position position="205"/>
    </location>
    <ligand>
        <name>Zn(2+)</name>
        <dbReference type="ChEBI" id="CHEBI:29105"/>
        <label>2</label>
        <note>catalytic</note>
    </ligand>
</feature>
<dbReference type="InterPro" id="IPR033739">
    <property type="entry name" value="M10A_MMP"/>
</dbReference>
<feature type="binding site" evidence="10">
    <location>
        <position position="307"/>
    </location>
    <ligand>
        <name>Ca(2+)</name>
        <dbReference type="ChEBI" id="CHEBI:29108"/>
        <label>4</label>
    </ligand>
</feature>
<feature type="binding site" evidence="10">
    <location>
        <position position="146"/>
    </location>
    <ligand>
        <name>Zn(2+)</name>
        <dbReference type="ChEBI" id="CHEBI:29105"/>
        <label>1</label>
    </ligand>
</feature>
<name>A0A2G8KJK9_STIJA</name>
<dbReference type="Gene3D" id="2.110.10.10">
    <property type="entry name" value="Hemopexin-like domain"/>
    <property type="match status" value="1"/>
</dbReference>
<dbReference type="InterPro" id="IPR036365">
    <property type="entry name" value="PGBD-like_sf"/>
</dbReference>
<keyword evidence="7" id="KW-0482">Metalloprotease</keyword>
<feature type="binding site" evidence="9">
    <location>
        <position position="201"/>
    </location>
    <ligand>
        <name>Zn(2+)</name>
        <dbReference type="ChEBI" id="CHEBI:29105"/>
        <label>2</label>
        <note>catalytic</note>
    </ligand>
</feature>
<reference evidence="14 15" key="1">
    <citation type="journal article" date="2017" name="PLoS Biol.">
        <title>The sea cucumber genome provides insights into morphological evolution and visceral regeneration.</title>
        <authorList>
            <person name="Zhang X."/>
            <person name="Sun L."/>
            <person name="Yuan J."/>
            <person name="Sun Y."/>
            <person name="Gao Y."/>
            <person name="Zhang L."/>
            <person name="Li S."/>
            <person name="Dai H."/>
            <person name="Hamel J.F."/>
            <person name="Liu C."/>
            <person name="Yu Y."/>
            <person name="Liu S."/>
            <person name="Lin W."/>
            <person name="Guo K."/>
            <person name="Jin S."/>
            <person name="Xu P."/>
            <person name="Storey K.B."/>
            <person name="Huan P."/>
            <person name="Zhang T."/>
            <person name="Zhou Y."/>
            <person name="Zhang J."/>
            <person name="Lin C."/>
            <person name="Li X."/>
            <person name="Xing L."/>
            <person name="Huo D."/>
            <person name="Sun M."/>
            <person name="Wang L."/>
            <person name="Mercier A."/>
            <person name="Li F."/>
            <person name="Yang H."/>
            <person name="Xiang J."/>
        </authorList>
    </citation>
    <scope>NUCLEOTIDE SEQUENCE [LARGE SCALE GENOMIC DNA]</scope>
    <source>
        <strain evidence="14">Shaxun</strain>
        <tissue evidence="14">Muscle</tissue>
    </source>
</reference>
<dbReference type="CDD" id="cd04278">
    <property type="entry name" value="ZnMc_MMP"/>
    <property type="match status" value="1"/>
</dbReference>
<evidence type="ECO:0000256" key="11">
    <source>
        <dbReference type="PIRSR" id="PIRSR621190-4"/>
    </source>
</evidence>
<dbReference type="InterPro" id="IPR006026">
    <property type="entry name" value="Peptidase_Metallo"/>
</dbReference>
<dbReference type="PIRSF" id="PIRSF001191">
    <property type="entry name" value="Peptidase_M10A_matrix"/>
    <property type="match status" value="1"/>
</dbReference>
<feature type="non-terminal residue" evidence="14">
    <location>
        <position position="1"/>
    </location>
</feature>
<feature type="binding site" evidence="10">
    <location>
        <position position="102"/>
    </location>
    <ligand>
        <name>Ca(2+)</name>
        <dbReference type="ChEBI" id="CHEBI:29108"/>
        <label>1</label>
    </ligand>
</feature>
<feature type="domain" description="Peptidase metallopeptidase" evidence="13">
    <location>
        <begin position="83"/>
        <end position="243"/>
    </location>
</feature>
<dbReference type="InterPro" id="IPR024079">
    <property type="entry name" value="MetalloPept_cat_dom_sf"/>
</dbReference>
<keyword evidence="4" id="KW-0732">Signal</keyword>
<feature type="active site" evidence="8">
    <location>
        <position position="202"/>
    </location>
</feature>
<evidence type="ECO:0000256" key="5">
    <source>
        <dbReference type="ARBA" id="ARBA00022801"/>
    </source>
</evidence>
<evidence type="ECO:0000256" key="8">
    <source>
        <dbReference type="PIRSR" id="PIRSR001191-1"/>
    </source>
</evidence>
<dbReference type="SUPFAM" id="SSF50923">
    <property type="entry name" value="Hemopexin-like domain"/>
    <property type="match status" value="1"/>
</dbReference>
<dbReference type="SUPFAM" id="SSF55486">
    <property type="entry name" value="Metalloproteases ('zincins'), catalytic domain"/>
    <property type="match status" value="1"/>
</dbReference>
<dbReference type="GO" id="GO:0006508">
    <property type="term" value="P:proteolysis"/>
    <property type="evidence" value="ECO:0007669"/>
    <property type="project" value="UniProtKB-KW"/>
</dbReference>
<evidence type="ECO:0000256" key="2">
    <source>
        <dbReference type="ARBA" id="ARBA00022670"/>
    </source>
</evidence>
<dbReference type="SUPFAM" id="SSF47090">
    <property type="entry name" value="PGBD-like"/>
    <property type="match status" value="1"/>
</dbReference>
<dbReference type="PROSITE" id="PS51642">
    <property type="entry name" value="HEMOPEXIN_2"/>
    <property type="match status" value="1"/>
</dbReference>
<evidence type="ECO:0000256" key="1">
    <source>
        <dbReference type="ARBA" id="ARBA00010370"/>
    </source>
</evidence>
<dbReference type="PRINTS" id="PR00138">
    <property type="entry name" value="MATRIXIN"/>
</dbReference>
<dbReference type="PANTHER" id="PTHR10201">
    <property type="entry name" value="MATRIX METALLOPROTEINASE"/>
    <property type="match status" value="1"/>
</dbReference>
<feature type="binding site" evidence="10">
    <location>
        <position position="159"/>
    </location>
    <ligand>
        <name>Zn(2+)</name>
        <dbReference type="ChEBI" id="CHEBI:29105"/>
        <label>1</label>
    </ligand>
</feature>
<dbReference type="AlphaFoldDB" id="A0A2G8KJK9"/>
<keyword evidence="10" id="KW-0106">Calcium</keyword>
<evidence type="ECO:0000313" key="14">
    <source>
        <dbReference type="EMBL" id="PIK48148.1"/>
    </source>
</evidence>
<dbReference type="GO" id="GO:0030574">
    <property type="term" value="P:collagen catabolic process"/>
    <property type="evidence" value="ECO:0007669"/>
    <property type="project" value="TreeGrafter"/>
</dbReference>